<reference evidence="3 4" key="1">
    <citation type="journal article" date="2019" name="Int. J. Syst. Evol. Microbiol.">
        <title>The Global Catalogue of Microorganisms (GCM) 10K type strain sequencing project: providing services to taxonomists for standard genome sequencing and annotation.</title>
        <authorList>
            <consortium name="The Broad Institute Genomics Platform"/>
            <consortium name="The Broad Institute Genome Sequencing Center for Infectious Disease"/>
            <person name="Wu L."/>
            <person name="Ma J."/>
        </authorList>
    </citation>
    <scope>NUCLEOTIDE SEQUENCE [LARGE SCALE GENOMIC DNA]</scope>
    <source>
        <strain evidence="3 4">JCM 14307</strain>
    </source>
</reference>
<gene>
    <name evidence="3" type="ORF">GCM10009745_42610</name>
</gene>
<accession>A0ABN2HSA8</accession>
<evidence type="ECO:0000313" key="4">
    <source>
        <dbReference type="Proteomes" id="UP001500280"/>
    </source>
</evidence>
<proteinExistence type="inferred from homology"/>
<evidence type="ECO:0000259" key="2">
    <source>
        <dbReference type="Pfam" id="PF08327"/>
    </source>
</evidence>
<sequence>MSVTHSTYTLERRYPVPIERVFDAWATPEARKRWMAQGAEHSQDFRVGGHETAKGFDGEGRPLTYEAEYTEIIPNERILTTSTLRTGDVLSTVSVTSVEFHAEDGETLLVVTEHGMYLPGQEKPEWREQGAAQQLDTLAKEFTPTSSEDEG</sequence>
<name>A0ABN2HSA8_9ACTN</name>
<dbReference type="RefSeq" id="WP_344154560.1">
    <property type="nucleotide sequence ID" value="NZ_BAAANF010000016.1"/>
</dbReference>
<dbReference type="Pfam" id="PF08327">
    <property type="entry name" value="AHSA1"/>
    <property type="match status" value="1"/>
</dbReference>
<dbReference type="EMBL" id="BAAANF010000016">
    <property type="protein sequence ID" value="GAA1692639.1"/>
    <property type="molecule type" value="Genomic_DNA"/>
</dbReference>
<dbReference type="CDD" id="cd08900">
    <property type="entry name" value="SRPBCC_CalC_Aha1-like_7"/>
    <property type="match status" value="1"/>
</dbReference>
<feature type="domain" description="Activator of Hsp90 ATPase homologue 1/2-like C-terminal" evidence="2">
    <location>
        <begin position="16"/>
        <end position="142"/>
    </location>
</feature>
<evidence type="ECO:0000256" key="1">
    <source>
        <dbReference type="ARBA" id="ARBA00006817"/>
    </source>
</evidence>
<keyword evidence="4" id="KW-1185">Reference proteome</keyword>
<evidence type="ECO:0000313" key="3">
    <source>
        <dbReference type="EMBL" id="GAA1692639.1"/>
    </source>
</evidence>
<dbReference type="Gene3D" id="3.30.530.20">
    <property type="match status" value="1"/>
</dbReference>
<dbReference type="InterPro" id="IPR023393">
    <property type="entry name" value="START-like_dom_sf"/>
</dbReference>
<dbReference type="InterPro" id="IPR013538">
    <property type="entry name" value="ASHA1/2-like_C"/>
</dbReference>
<dbReference type="Proteomes" id="UP001500280">
    <property type="component" value="Unassembled WGS sequence"/>
</dbReference>
<organism evidence="3 4">
    <name type="scientific">Kribbella yunnanensis</name>
    <dbReference type="NCBI Taxonomy" id="190194"/>
    <lineage>
        <taxon>Bacteria</taxon>
        <taxon>Bacillati</taxon>
        <taxon>Actinomycetota</taxon>
        <taxon>Actinomycetes</taxon>
        <taxon>Propionibacteriales</taxon>
        <taxon>Kribbellaceae</taxon>
        <taxon>Kribbella</taxon>
    </lineage>
</organism>
<comment type="similarity">
    <text evidence="1">Belongs to the AHA1 family.</text>
</comment>
<comment type="caution">
    <text evidence="3">The sequence shown here is derived from an EMBL/GenBank/DDBJ whole genome shotgun (WGS) entry which is preliminary data.</text>
</comment>
<dbReference type="SUPFAM" id="SSF55961">
    <property type="entry name" value="Bet v1-like"/>
    <property type="match status" value="1"/>
</dbReference>
<protein>
    <submittedName>
        <fullName evidence="3">SRPBCC family protein</fullName>
    </submittedName>
</protein>